<reference evidence="1 2" key="1">
    <citation type="submission" date="2020-08" db="EMBL/GenBank/DDBJ databases">
        <authorList>
            <person name="Newling K."/>
            <person name="Davey J."/>
            <person name="Forrester S."/>
        </authorList>
    </citation>
    <scope>NUCLEOTIDE SEQUENCE [LARGE SCALE GENOMIC DNA]</scope>
    <source>
        <strain evidence="2">Crithidia deanei Carvalho (ATCC PRA-265)</strain>
    </source>
</reference>
<keyword evidence="2" id="KW-1185">Reference proteome</keyword>
<proteinExistence type="predicted"/>
<evidence type="ECO:0000313" key="2">
    <source>
        <dbReference type="Proteomes" id="UP000515908"/>
    </source>
</evidence>
<organism evidence="1 2">
    <name type="scientific">Angomonas deanei</name>
    <dbReference type="NCBI Taxonomy" id="59799"/>
    <lineage>
        <taxon>Eukaryota</taxon>
        <taxon>Discoba</taxon>
        <taxon>Euglenozoa</taxon>
        <taxon>Kinetoplastea</taxon>
        <taxon>Metakinetoplastina</taxon>
        <taxon>Trypanosomatida</taxon>
        <taxon>Trypanosomatidae</taxon>
        <taxon>Strigomonadinae</taxon>
        <taxon>Angomonas</taxon>
    </lineage>
</organism>
<dbReference type="AlphaFoldDB" id="A0A7G2C1N6"/>
<dbReference type="EMBL" id="LR877146">
    <property type="protein sequence ID" value="CAD2213536.1"/>
    <property type="molecule type" value="Genomic_DNA"/>
</dbReference>
<dbReference type="Proteomes" id="UP000515908">
    <property type="component" value="Chromosome 02"/>
</dbReference>
<sequence>MEVKSEMITVPVQKKRKYTEDLTPRFVCFDPSTRMIYMSDKAENIRNWKHRMRVYAVNLNRRSLTANIRDGEVKARDVLAIEVNGVTHHRLSADAAGRVENSQLPNLADYSQDYTGGNADASWGTYVEGTYMNKPSNEPVNIVEDKCFFDKERFDWELRFDQYAPYHDLFMCIRDVLIADGLREAVCGGLPNYVDPRNQLHLAPIPLHLSAAFISLKDSIVYTCIHTEMIGCNNRGELGVCMKHCYVCLTDKDVLFMAEDGSVGRCIPFAQLQALEYNVEGPKSFLSFLTNGSCADVLVSPADMCKRNADASPSMVKAMPWCNPKKDGEAIRRVLDVVINAAKPESDADSYDDDLDILDNNNKPAKADVSTNGKLAIKTVSENLTEYAESFNDAHGRIFKWQPLPGYKGASPTVQPAEAIAKAHNVVLPRRQEITKRPEFKEFYISAIPVPTSQPGSAKKGESNAVKIPTTKEITGVLNPVPKR</sequence>
<accession>A0A7G2C1N6</accession>
<name>A0A7G2C1N6_9TRYP</name>
<dbReference type="VEuPathDB" id="TriTrypDB:ADEAN_000097900"/>
<protein>
    <submittedName>
        <fullName evidence="1">Uncharacterized protein</fullName>
    </submittedName>
</protein>
<evidence type="ECO:0000313" key="1">
    <source>
        <dbReference type="EMBL" id="CAD2213536.1"/>
    </source>
</evidence>
<gene>
    <name evidence="1" type="ORF">ADEAN_000097900</name>
</gene>